<dbReference type="EMBL" id="JAMOKX010000004">
    <property type="protein sequence ID" value="MCL9819640.1"/>
    <property type="molecule type" value="Genomic_DNA"/>
</dbReference>
<sequence length="155" mass="17900">MRFFILILAFLLPLIADEIVIDAQELIADEKSKVTQLKGNVQITRLHDKLNCDEAYIFLDKNNKPTKMQALGNVKFWLTLENNRKIQGKANELLYFPNTQEYQIIGSAFVEEPAKKNEVKGEKIIIRYKEGYINIVGDDKAPARLIFKLDKETKK</sequence>
<dbReference type="Proteomes" id="UP001057522">
    <property type="component" value="Unassembled WGS sequence"/>
</dbReference>
<dbReference type="Gene3D" id="2.60.450.10">
    <property type="entry name" value="Lipopolysaccharide (LPS) transport protein A like domain"/>
    <property type="match status" value="1"/>
</dbReference>
<dbReference type="PANTHER" id="PTHR36504">
    <property type="entry name" value="LIPOPOLYSACCHARIDE EXPORT SYSTEM PROTEIN LPTA"/>
    <property type="match status" value="1"/>
</dbReference>
<dbReference type="PANTHER" id="PTHR36504:SF1">
    <property type="entry name" value="LIPOPOLYSACCHARIDE EXPORT SYSTEM PROTEIN LPTA"/>
    <property type="match status" value="1"/>
</dbReference>
<evidence type="ECO:0000256" key="3">
    <source>
        <dbReference type="ARBA" id="ARBA00022764"/>
    </source>
</evidence>
<keyword evidence="6" id="KW-1185">Reference proteome</keyword>
<feature type="domain" description="Organic solvent tolerance-like N-terminal" evidence="4">
    <location>
        <begin position="21"/>
        <end position="131"/>
    </location>
</feature>
<keyword evidence="3" id="KW-0574">Periplasm</keyword>
<dbReference type="RefSeq" id="WP_242099033.1">
    <property type="nucleotide sequence ID" value="NZ_JAMOKV010000003.1"/>
</dbReference>
<name>A0ABT0TUP4_9HELI</name>
<keyword evidence="2" id="KW-0732">Signal</keyword>
<dbReference type="Pfam" id="PF03968">
    <property type="entry name" value="LptD_N"/>
    <property type="match status" value="1"/>
</dbReference>
<proteinExistence type="predicted"/>
<evidence type="ECO:0000313" key="5">
    <source>
        <dbReference type="EMBL" id="MCL9819640.1"/>
    </source>
</evidence>
<gene>
    <name evidence="5" type="primary">lptA</name>
    <name evidence="5" type="ORF">NCR95_05600</name>
</gene>
<reference evidence="5" key="1">
    <citation type="submission" date="2022-06" db="EMBL/GenBank/DDBJ databases">
        <title>Helicobacter colisuis sp. nov.</title>
        <authorList>
            <person name="Papic B."/>
            <person name="Gruntar I."/>
        </authorList>
    </citation>
    <scope>NUCLEOTIDE SEQUENCE</scope>
    <source>
        <strain evidence="5">11154-15</strain>
    </source>
</reference>
<evidence type="ECO:0000259" key="4">
    <source>
        <dbReference type="Pfam" id="PF03968"/>
    </source>
</evidence>
<dbReference type="InterPro" id="IPR052037">
    <property type="entry name" value="LPS_export_LptA"/>
</dbReference>
<evidence type="ECO:0000256" key="1">
    <source>
        <dbReference type="ARBA" id="ARBA00022448"/>
    </source>
</evidence>
<accession>A0ABT0TUP4</accession>
<evidence type="ECO:0000313" key="6">
    <source>
        <dbReference type="Proteomes" id="UP001057522"/>
    </source>
</evidence>
<evidence type="ECO:0000256" key="2">
    <source>
        <dbReference type="ARBA" id="ARBA00022729"/>
    </source>
</evidence>
<keyword evidence="1" id="KW-0813">Transport</keyword>
<organism evidence="5 6">
    <name type="scientific">Helicobacter colisuis</name>
    <dbReference type="NCBI Taxonomy" id="2949739"/>
    <lineage>
        <taxon>Bacteria</taxon>
        <taxon>Pseudomonadati</taxon>
        <taxon>Campylobacterota</taxon>
        <taxon>Epsilonproteobacteria</taxon>
        <taxon>Campylobacterales</taxon>
        <taxon>Helicobacteraceae</taxon>
        <taxon>Helicobacter</taxon>
    </lineage>
</organism>
<protein>
    <submittedName>
        <fullName evidence="5">Lipopolysaccharide transport periplasmic protein LptA</fullName>
    </submittedName>
</protein>
<dbReference type="InterPro" id="IPR005653">
    <property type="entry name" value="OstA-like_N"/>
</dbReference>
<dbReference type="InterPro" id="IPR014340">
    <property type="entry name" value="LptA"/>
</dbReference>
<comment type="caution">
    <text evidence="5">The sequence shown here is derived from an EMBL/GenBank/DDBJ whole genome shotgun (WGS) entry which is preliminary data.</text>
</comment>
<dbReference type="NCBIfam" id="TIGR03002">
    <property type="entry name" value="outer_YhbN_LptA"/>
    <property type="match status" value="1"/>
</dbReference>